<name>A0A2T7TA72_9ACTN</name>
<dbReference type="EMBL" id="AZSP01000124">
    <property type="protein sequence ID" value="PVE12008.1"/>
    <property type="molecule type" value="Genomic_DNA"/>
</dbReference>
<accession>A0A2T7TA72</accession>
<evidence type="ECO:0000313" key="1">
    <source>
        <dbReference type="EMBL" id="PVE12008.1"/>
    </source>
</evidence>
<organism evidence="1 2">
    <name type="scientific">Streptomyces scopuliridis RB72</name>
    <dbReference type="NCBI Taxonomy" id="1440053"/>
    <lineage>
        <taxon>Bacteria</taxon>
        <taxon>Bacillati</taxon>
        <taxon>Actinomycetota</taxon>
        <taxon>Actinomycetes</taxon>
        <taxon>Kitasatosporales</taxon>
        <taxon>Streptomycetaceae</taxon>
        <taxon>Streptomyces</taxon>
    </lineage>
</organism>
<evidence type="ECO:0000313" key="2">
    <source>
        <dbReference type="Proteomes" id="UP000245992"/>
    </source>
</evidence>
<proteinExistence type="predicted"/>
<dbReference type="Proteomes" id="UP000245992">
    <property type="component" value="Unassembled WGS sequence"/>
</dbReference>
<keyword evidence="2" id="KW-1185">Reference proteome</keyword>
<protein>
    <submittedName>
        <fullName evidence="1">Uncharacterized protein</fullName>
    </submittedName>
</protein>
<sequence>MVRDWNDELRNHPRRRSGDWWALSPDHSRYRGRDRVNTRSTRNASYWLSLNSIEPA</sequence>
<reference evidence="1 2" key="1">
    <citation type="submission" date="2013-12" db="EMBL/GenBank/DDBJ databases">
        <title>Annotated genome of Streptomyces scopuliridis.</title>
        <authorList>
            <person name="Olson J.B."/>
        </authorList>
    </citation>
    <scope>NUCLEOTIDE SEQUENCE [LARGE SCALE GENOMIC DNA]</scope>
    <source>
        <strain evidence="1 2">RB72</strain>
    </source>
</reference>
<dbReference type="AlphaFoldDB" id="A0A2T7TA72"/>
<comment type="caution">
    <text evidence="1">The sequence shown here is derived from an EMBL/GenBank/DDBJ whole genome shotgun (WGS) entry which is preliminary data.</text>
</comment>
<gene>
    <name evidence="1" type="ORF">Y717_07245</name>
</gene>